<comment type="caution">
    <text evidence="3">The sequence shown here is derived from an EMBL/GenBank/DDBJ whole genome shotgun (WGS) entry which is preliminary data.</text>
</comment>
<keyword evidence="1" id="KW-1133">Transmembrane helix</keyword>
<feature type="transmembrane region" description="Helical" evidence="1">
    <location>
        <begin position="62"/>
        <end position="79"/>
    </location>
</feature>
<gene>
    <name evidence="3" type="ORF">FHW37_103520</name>
</gene>
<proteinExistence type="predicted"/>
<evidence type="ECO:0000259" key="2">
    <source>
        <dbReference type="Pfam" id="PF04892"/>
    </source>
</evidence>
<name>A0A561QWB3_9HYPH</name>
<dbReference type="Proteomes" id="UP000320653">
    <property type="component" value="Unassembled WGS sequence"/>
</dbReference>
<accession>A0A561QWB3</accession>
<dbReference type="RefSeq" id="WP_145637222.1">
    <property type="nucleotide sequence ID" value="NZ_VIWP01000003.1"/>
</dbReference>
<feature type="transmembrane region" description="Helical" evidence="1">
    <location>
        <begin position="40"/>
        <end position="55"/>
    </location>
</feature>
<reference evidence="3 4" key="1">
    <citation type="submission" date="2019-06" db="EMBL/GenBank/DDBJ databases">
        <title>Sorghum-associated microbial communities from plants grown in Nebraska, USA.</title>
        <authorList>
            <person name="Schachtman D."/>
        </authorList>
    </citation>
    <scope>NUCLEOTIDE SEQUENCE [LARGE SCALE GENOMIC DNA]</scope>
    <source>
        <strain evidence="3 4">1225</strain>
    </source>
</reference>
<dbReference type="EMBL" id="VIWP01000003">
    <property type="protein sequence ID" value="TWF54650.1"/>
    <property type="molecule type" value="Genomic_DNA"/>
</dbReference>
<dbReference type="InterPro" id="IPR017015">
    <property type="entry name" value="UCP033367_VanZ"/>
</dbReference>
<dbReference type="Pfam" id="PF04892">
    <property type="entry name" value="VanZ"/>
    <property type="match status" value="1"/>
</dbReference>
<keyword evidence="4" id="KW-1185">Reference proteome</keyword>
<feature type="transmembrane region" description="Helical" evidence="1">
    <location>
        <begin position="91"/>
        <end position="109"/>
    </location>
</feature>
<dbReference type="AlphaFoldDB" id="A0A561QWB3"/>
<evidence type="ECO:0000256" key="1">
    <source>
        <dbReference type="SAM" id="Phobius"/>
    </source>
</evidence>
<protein>
    <submittedName>
        <fullName evidence="3">VanZ like protein</fullName>
    </submittedName>
</protein>
<organism evidence="3 4">
    <name type="scientific">Neorhizobium alkalisoli</name>
    <dbReference type="NCBI Taxonomy" id="528178"/>
    <lineage>
        <taxon>Bacteria</taxon>
        <taxon>Pseudomonadati</taxon>
        <taxon>Pseudomonadota</taxon>
        <taxon>Alphaproteobacteria</taxon>
        <taxon>Hyphomicrobiales</taxon>
        <taxon>Rhizobiaceae</taxon>
        <taxon>Rhizobium/Agrobacterium group</taxon>
        <taxon>Neorhizobium</taxon>
    </lineage>
</organism>
<dbReference type="OrthoDB" id="7908547at2"/>
<dbReference type="InterPro" id="IPR006976">
    <property type="entry name" value="VanZ-like"/>
</dbReference>
<feature type="domain" description="VanZ-like" evidence="2">
    <location>
        <begin position="42"/>
        <end position="102"/>
    </location>
</feature>
<evidence type="ECO:0000313" key="3">
    <source>
        <dbReference type="EMBL" id="TWF54650.1"/>
    </source>
</evidence>
<dbReference type="PIRSF" id="PIRSF033367">
    <property type="entry name" value="UCP033367_VanZ"/>
    <property type="match status" value="1"/>
</dbReference>
<evidence type="ECO:0000313" key="4">
    <source>
        <dbReference type="Proteomes" id="UP000320653"/>
    </source>
</evidence>
<keyword evidence="1" id="KW-0472">Membrane</keyword>
<sequence>MTTPLFKILAWLALAFIIFATVSPIGLRPHDFLPVDIDRAGAFALMSLLFVIAYPRHWKACAALLLLGAGGIELLQLFAPSRHPQLDDALVKAAGAALGCLAGWSFNQFRARRLAAA</sequence>
<keyword evidence="1" id="KW-0812">Transmembrane</keyword>